<gene>
    <name evidence="1" type="ORF">HMPREF9195_01367</name>
</gene>
<evidence type="ECO:0000313" key="1">
    <source>
        <dbReference type="EMBL" id="EPF28669.1"/>
    </source>
</evidence>
<dbReference type="Proteomes" id="UP000014634">
    <property type="component" value="Unassembled WGS sequence"/>
</dbReference>
<accession>A0AA87NQV7</accession>
<protein>
    <recommendedName>
        <fullName evidence="3">Cytoplasmic protein</fullName>
    </recommendedName>
</protein>
<dbReference type="InterPro" id="IPR025528">
    <property type="entry name" value="BrnA_antitoxin"/>
</dbReference>
<sequence length="100" mass="11468">MAIKTMTLDEINKSPKLSKERIEEIIAFDEKFDDPDCPPLTSEQLAQMKPAHVIHPEWYKVKKADVHIKIDIDVLEALKAGGKGYQTRINEILRRAVMPQ</sequence>
<reference evidence="1 2" key="1">
    <citation type="submission" date="2013-04" db="EMBL/GenBank/DDBJ databases">
        <title>The Genome Sequence of Treponema medium ATCC 700293.</title>
        <authorList>
            <consortium name="The Broad Institute Genomics Platform"/>
            <person name="Earl A."/>
            <person name="Ward D."/>
            <person name="Feldgarden M."/>
            <person name="Gevers D."/>
            <person name="Leonetti C."/>
            <person name="Blanton J.M."/>
            <person name="Dewhirst F.E."/>
            <person name="Izard J."/>
            <person name="Walker B."/>
            <person name="Young S."/>
            <person name="Zeng Q."/>
            <person name="Gargeya S."/>
            <person name="Fitzgerald M."/>
            <person name="Haas B."/>
            <person name="Abouelleil A."/>
            <person name="Allen A.W."/>
            <person name="Alvarado L."/>
            <person name="Arachchi H.M."/>
            <person name="Berlin A.M."/>
            <person name="Chapman S.B."/>
            <person name="Gainer-Dewar J."/>
            <person name="Goldberg J."/>
            <person name="Griggs A."/>
            <person name="Gujja S."/>
            <person name="Hansen M."/>
            <person name="Howarth C."/>
            <person name="Imamovic A."/>
            <person name="Ireland A."/>
            <person name="Larimer J."/>
            <person name="McCowan C."/>
            <person name="Murphy C."/>
            <person name="Pearson M."/>
            <person name="Poon T.W."/>
            <person name="Priest M."/>
            <person name="Roberts A."/>
            <person name="Saif S."/>
            <person name="Shea T."/>
            <person name="Sisk P."/>
            <person name="Sykes S."/>
            <person name="Wortman J."/>
            <person name="Nusbaum C."/>
            <person name="Birren B."/>
        </authorList>
    </citation>
    <scope>NUCLEOTIDE SEQUENCE [LARGE SCALE GENOMIC DNA]</scope>
    <source>
        <strain evidence="1 2">ATCC 700293</strain>
    </source>
</reference>
<comment type="caution">
    <text evidence="1">The sequence shown here is derived from an EMBL/GenBank/DDBJ whole genome shotgun (WGS) entry which is preliminary data.</text>
</comment>
<name>A0AA87NQV7_TREMD</name>
<evidence type="ECO:0000313" key="2">
    <source>
        <dbReference type="Proteomes" id="UP000014634"/>
    </source>
</evidence>
<dbReference type="Pfam" id="PF14384">
    <property type="entry name" value="BrnA_antitoxin"/>
    <property type="match status" value="1"/>
</dbReference>
<evidence type="ECO:0008006" key="3">
    <source>
        <dbReference type="Google" id="ProtNLM"/>
    </source>
</evidence>
<proteinExistence type="predicted"/>
<dbReference type="AlphaFoldDB" id="A0AA87NQV7"/>
<organism evidence="1 2">
    <name type="scientific">Treponema medium ATCC 700293</name>
    <dbReference type="NCBI Taxonomy" id="1125700"/>
    <lineage>
        <taxon>Bacteria</taxon>
        <taxon>Pseudomonadati</taxon>
        <taxon>Spirochaetota</taxon>
        <taxon>Spirochaetia</taxon>
        <taxon>Spirochaetales</taxon>
        <taxon>Treponemataceae</taxon>
        <taxon>Treponema</taxon>
    </lineage>
</organism>
<dbReference type="RefSeq" id="WP_016523311.1">
    <property type="nucleotide sequence ID" value="NZ_KE332517.1"/>
</dbReference>
<dbReference type="EMBL" id="ATFE01000009">
    <property type="protein sequence ID" value="EPF28669.1"/>
    <property type="molecule type" value="Genomic_DNA"/>
</dbReference>